<sequence>MLDRIRDAIDRNDLSAALGFALADKMAKAEIDQLNKVLDQRFGERAFLGSKEAKGPAYDAAAARVAVGDRPKLVAAWRSFSAAQRVAAYERAVSQTRAQRQVRDQDMTR</sequence>
<evidence type="ECO:0000313" key="2">
    <source>
        <dbReference type="Proteomes" id="UP001642900"/>
    </source>
</evidence>
<name>A0A6G4WK78_9HYPH</name>
<dbReference type="Proteomes" id="UP001642900">
    <property type="component" value="Unassembled WGS sequence"/>
</dbReference>
<proteinExistence type="predicted"/>
<dbReference type="EMBL" id="JAAKZF010000058">
    <property type="protein sequence ID" value="NGO54626.1"/>
    <property type="molecule type" value="Genomic_DNA"/>
</dbReference>
<dbReference type="AlphaFoldDB" id="A0A6G4WK78"/>
<organism evidence="1 2">
    <name type="scientific">Allomesorhizobium camelthorni</name>
    <dbReference type="NCBI Taxonomy" id="475069"/>
    <lineage>
        <taxon>Bacteria</taxon>
        <taxon>Pseudomonadati</taxon>
        <taxon>Pseudomonadota</taxon>
        <taxon>Alphaproteobacteria</taxon>
        <taxon>Hyphomicrobiales</taxon>
        <taxon>Phyllobacteriaceae</taxon>
        <taxon>Allomesorhizobium</taxon>
    </lineage>
</organism>
<evidence type="ECO:0000313" key="1">
    <source>
        <dbReference type="EMBL" id="NGO54626.1"/>
    </source>
</evidence>
<comment type="caution">
    <text evidence="1">The sequence shown here is derived from an EMBL/GenBank/DDBJ whole genome shotgun (WGS) entry which is preliminary data.</text>
</comment>
<gene>
    <name evidence="1" type="ORF">G6N73_26465</name>
</gene>
<protein>
    <submittedName>
        <fullName evidence="1">Uncharacterized protein</fullName>
    </submittedName>
</protein>
<dbReference type="RefSeq" id="WP_165032961.1">
    <property type="nucleotide sequence ID" value="NZ_JAAKZF010000058.1"/>
</dbReference>
<reference evidence="1 2" key="1">
    <citation type="submission" date="2020-02" db="EMBL/GenBank/DDBJ databases">
        <title>Genome sequence of strain CCNWXJ40-4.</title>
        <authorList>
            <person name="Gao J."/>
            <person name="Sun J."/>
        </authorList>
    </citation>
    <scope>NUCLEOTIDE SEQUENCE [LARGE SCALE GENOMIC DNA]</scope>
    <source>
        <strain evidence="1 2">CCNWXJ 40-4</strain>
    </source>
</reference>
<accession>A0A6G4WK78</accession>
<keyword evidence="2" id="KW-1185">Reference proteome</keyword>